<dbReference type="PATRIC" id="fig|298794.3.peg.3306"/>
<accession>A0A0J6SBV3</accession>
<name>A0A0J6SBV3_9HYPH</name>
<feature type="domain" description="HTH HARE-type" evidence="4">
    <location>
        <begin position="114"/>
        <end position="182"/>
    </location>
</feature>
<dbReference type="RefSeq" id="WP_048447383.1">
    <property type="nucleotide sequence ID" value="NZ_LABY01000215.1"/>
</dbReference>
<dbReference type="AlphaFoldDB" id="A0A0J6SBV3"/>
<gene>
    <name evidence="5" type="ORF">VQ02_27300</name>
</gene>
<dbReference type="PROSITE" id="PS51913">
    <property type="entry name" value="HTH_HARE"/>
    <property type="match status" value="1"/>
</dbReference>
<evidence type="ECO:0000259" key="4">
    <source>
        <dbReference type="PROSITE" id="PS51913"/>
    </source>
</evidence>
<dbReference type="EMBL" id="LABY01000215">
    <property type="protein sequence ID" value="KMO30833.1"/>
    <property type="molecule type" value="Genomic_DNA"/>
</dbReference>
<dbReference type="Pfam" id="PF05066">
    <property type="entry name" value="HARE-HTH"/>
    <property type="match status" value="1"/>
</dbReference>
<feature type="region of interest" description="Disordered" evidence="3">
    <location>
        <begin position="40"/>
        <end position="111"/>
    </location>
</feature>
<feature type="coiled-coil region" evidence="2">
    <location>
        <begin position="5"/>
        <end position="32"/>
    </location>
</feature>
<keyword evidence="2" id="KW-0175">Coiled coil</keyword>
<comment type="caution">
    <text evidence="5">The sequence shown here is derived from an EMBL/GenBank/DDBJ whole genome shotgun (WGS) entry which is preliminary data.</text>
</comment>
<evidence type="ECO:0000256" key="1">
    <source>
        <dbReference type="ARBA" id="ARBA00023163"/>
    </source>
</evidence>
<keyword evidence="1" id="KW-0804">Transcription</keyword>
<sequence>MFLSEAEAEARLDDLRRQRAALDRAIAEHELYLDLGRRLARPGQSAAASDPAPGQPAAPPHRDTVPAPQAWAEPPRTPSAPRSAPDSRAEPARPEVAPPEPAVPAGAAARREGRRLIETAEEILAAAGRPMHAAEIWEQLAARGLTLPGHDPVAALNTRLWKRAQGGAVFRRLGDAVYGLAS</sequence>
<evidence type="ECO:0000256" key="3">
    <source>
        <dbReference type="SAM" id="MobiDB-lite"/>
    </source>
</evidence>
<dbReference type="OrthoDB" id="32898at2"/>
<keyword evidence="6" id="KW-1185">Reference proteome</keyword>
<protein>
    <recommendedName>
        <fullName evidence="4">HTH HARE-type domain-containing protein</fullName>
    </recommendedName>
</protein>
<evidence type="ECO:0000313" key="5">
    <source>
        <dbReference type="EMBL" id="KMO30833.1"/>
    </source>
</evidence>
<proteinExistence type="predicted"/>
<evidence type="ECO:0000313" key="6">
    <source>
        <dbReference type="Proteomes" id="UP000035955"/>
    </source>
</evidence>
<evidence type="ECO:0000256" key="2">
    <source>
        <dbReference type="SAM" id="Coils"/>
    </source>
</evidence>
<dbReference type="InterPro" id="IPR007759">
    <property type="entry name" value="Asxl_HARE-HTH"/>
</dbReference>
<organism evidence="5 6">
    <name type="scientific">Methylobacterium variabile</name>
    <dbReference type="NCBI Taxonomy" id="298794"/>
    <lineage>
        <taxon>Bacteria</taxon>
        <taxon>Pseudomonadati</taxon>
        <taxon>Pseudomonadota</taxon>
        <taxon>Alphaproteobacteria</taxon>
        <taxon>Hyphomicrobiales</taxon>
        <taxon>Methylobacteriaceae</taxon>
        <taxon>Methylobacterium</taxon>
    </lineage>
</organism>
<dbReference type="Proteomes" id="UP000035955">
    <property type="component" value="Unassembled WGS sequence"/>
</dbReference>
<reference evidence="5 6" key="1">
    <citation type="submission" date="2015-03" db="EMBL/GenBank/DDBJ databases">
        <title>Genome sequencing of Methylobacterium variabile DSM 16961.</title>
        <authorList>
            <person name="Chaudhry V."/>
            <person name="Patil P.B."/>
        </authorList>
    </citation>
    <scope>NUCLEOTIDE SEQUENCE [LARGE SCALE GENOMIC DNA]</scope>
    <source>
        <strain evidence="5 6">DSM 16961</strain>
    </source>
</reference>
<dbReference type="GO" id="GO:0006355">
    <property type="term" value="P:regulation of DNA-templated transcription"/>
    <property type="evidence" value="ECO:0007669"/>
    <property type="project" value="InterPro"/>
</dbReference>